<dbReference type="GO" id="GO:0046100">
    <property type="term" value="P:hypoxanthine metabolic process"/>
    <property type="evidence" value="ECO:0007669"/>
    <property type="project" value="TreeGrafter"/>
</dbReference>
<dbReference type="GO" id="GO:0000287">
    <property type="term" value="F:magnesium ion binding"/>
    <property type="evidence" value="ECO:0007669"/>
    <property type="project" value="TreeGrafter"/>
</dbReference>
<protein>
    <recommendedName>
        <fullName evidence="5 15">Hypoxanthine phosphoribosyltransferase</fullName>
        <ecNumber evidence="5 15">2.4.2.8</ecNumber>
    </recommendedName>
</protein>
<evidence type="ECO:0000256" key="7">
    <source>
        <dbReference type="ARBA" id="ARBA00022676"/>
    </source>
</evidence>
<evidence type="ECO:0000256" key="3">
    <source>
        <dbReference type="ARBA" id="ARBA00004669"/>
    </source>
</evidence>
<accession>A0A1M4YEF2</accession>
<evidence type="ECO:0000256" key="2">
    <source>
        <dbReference type="ARBA" id="ARBA00004496"/>
    </source>
</evidence>
<dbReference type="PANTHER" id="PTHR43340:SF1">
    <property type="entry name" value="HYPOXANTHINE PHOSPHORIBOSYLTRANSFERASE"/>
    <property type="match status" value="1"/>
</dbReference>
<dbReference type="NCBIfam" id="TIGR01203">
    <property type="entry name" value="HGPRTase"/>
    <property type="match status" value="1"/>
</dbReference>
<comment type="pathway">
    <text evidence="3 15">Purine metabolism; IMP biosynthesis via salvage pathway; IMP from hypoxanthine: step 1/1.</text>
</comment>
<comment type="similarity">
    <text evidence="4 15">Belongs to the purine/pyrimidine phosphoribosyltransferase family.</text>
</comment>
<dbReference type="Pfam" id="PF00156">
    <property type="entry name" value="Pribosyltran"/>
    <property type="match status" value="1"/>
</dbReference>
<dbReference type="OrthoDB" id="9802824at2"/>
<dbReference type="RefSeq" id="WP_073000409.1">
    <property type="nucleotide sequence ID" value="NZ_FQUM01000003.1"/>
</dbReference>
<dbReference type="Proteomes" id="UP000184164">
    <property type="component" value="Unassembled WGS sequence"/>
</dbReference>
<evidence type="ECO:0000256" key="1">
    <source>
        <dbReference type="ARBA" id="ARBA00001946"/>
    </source>
</evidence>
<feature type="domain" description="Phosphoribosyltransferase" evidence="16">
    <location>
        <begin position="20"/>
        <end position="164"/>
    </location>
</feature>
<dbReference type="InterPro" id="IPR029057">
    <property type="entry name" value="PRTase-like"/>
</dbReference>
<dbReference type="InterPro" id="IPR050408">
    <property type="entry name" value="HGPRT"/>
</dbReference>
<dbReference type="STRING" id="1484053.SAMN05444274_103320"/>
<evidence type="ECO:0000256" key="14">
    <source>
        <dbReference type="ARBA" id="ARBA00049402"/>
    </source>
</evidence>
<dbReference type="GO" id="GO:0032263">
    <property type="term" value="P:GMP salvage"/>
    <property type="evidence" value="ECO:0007669"/>
    <property type="project" value="TreeGrafter"/>
</dbReference>
<evidence type="ECO:0000256" key="11">
    <source>
        <dbReference type="ARBA" id="ARBA00022741"/>
    </source>
</evidence>
<comment type="subcellular location">
    <subcellularLocation>
        <location evidence="2 15">Cytoplasm</location>
    </subcellularLocation>
</comment>
<evidence type="ECO:0000256" key="5">
    <source>
        <dbReference type="ARBA" id="ARBA00011895"/>
    </source>
</evidence>
<organism evidence="17 18">
    <name type="scientific">Mariniphaga anaerophila</name>
    <dbReference type="NCBI Taxonomy" id="1484053"/>
    <lineage>
        <taxon>Bacteria</taxon>
        <taxon>Pseudomonadati</taxon>
        <taxon>Bacteroidota</taxon>
        <taxon>Bacteroidia</taxon>
        <taxon>Marinilabiliales</taxon>
        <taxon>Prolixibacteraceae</taxon>
        <taxon>Mariniphaga</taxon>
    </lineage>
</organism>
<dbReference type="GO" id="GO:0006178">
    <property type="term" value="P:guanine salvage"/>
    <property type="evidence" value="ECO:0007669"/>
    <property type="project" value="TreeGrafter"/>
</dbReference>
<evidence type="ECO:0000259" key="16">
    <source>
        <dbReference type="Pfam" id="PF00156"/>
    </source>
</evidence>
<dbReference type="GO" id="GO:0005829">
    <property type="term" value="C:cytosol"/>
    <property type="evidence" value="ECO:0007669"/>
    <property type="project" value="TreeGrafter"/>
</dbReference>
<comment type="catalytic activity">
    <reaction evidence="14">
        <text>IMP + diphosphate = hypoxanthine + 5-phospho-alpha-D-ribose 1-diphosphate</text>
        <dbReference type="Rhea" id="RHEA:17973"/>
        <dbReference type="ChEBI" id="CHEBI:17368"/>
        <dbReference type="ChEBI" id="CHEBI:33019"/>
        <dbReference type="ChEBI" id="CHEBI:58017"/>
        <dbReference type="ChEBI" id="CHEBI:58053"/>
        <dbReference type="EC" id="2.4.2.8"/>
    </reaction>
    <physiologicalReaction direction="right-to-left" evidence="14">
        <dbReference type="Rhea" id="RHEA:17975"/>
    </physiologicalReaction>
</comment>
<keyword evidence="9 15" id="KW-0479">Metal-binding</keyword>
<evidence type="ECO:0000256" key="6">
    <source>
        <dbReference type="ARBA" id="ARBA00022490"/>
    </source>
</evidence>
<evidence type="ECO:0000256" key="10">
    <source>
        <dbReference type="ARBA" id="ARBA00022726"/>
    </source>
</evidence>
<dbReference type="UniPathway" id="UPA00591">
    <property type="reaction ID" value="UER00648"/>
</dbReference>
<dbReference type="SUPFAM" id="SSF53271">
    <property type="entry name" value="PRTase-like"/>
    <property type="match status" value="1"/>
</dbReference>
<keyword evidence="11 15" id="KW-0547">Nucleotide-binding</keyword>
<sequence length="180" mass="20367">MKQVKIHDKNFQLFIPYEKIRATIEKMAETMNNDLKEKNPLFLCILNGSFMFAAELFKRISLIQTEISFVKLASYRGDKTSGQVKQLIGLNEVIEGRTVVVLEDIVDSGLTIENIQGQLKLLNPREVLVATLLLKPDALIRDVKLDYVGMEIPNDFIVGYGLDYDGLGRNLIDIYSVANE</sequence>
<dbReference type="EC" id="2.4.2.8" evidence="5 15"/>
<keyword evidence="8 15" id="KW-0808">Transferase</keyword>
<dbReference type="GO" id="GO:0032264">
    <property type="term" value="P:IMP salvage"/>
    <property type="evidence" value="ECO:0007669"/>
    <property type="project" value="UniProtKB-UniPathway"/>
</dbReference>
<evidence type="ECO:0000313" key="18">
    <source>
        <dbReference type="Proteomes" id="UP000184164"/>
    </source>
</evidence>
<evidence type="ECO:0000256" key="9">
    <source>
        <dbReference type="ARBA" id="ARBA00022723"/>
    </source>
</evidence>
<dbReference type="CDD" id="cd06223">
    <property type="entry name" value="PRTases_typeI"/>
    <property type="match status" value="1"/>
</dbReference>
<name>A0A1M4YEF2_9BACT</name>
<evidence type="ECO:0000313" key="17">
    <source>
        <dbReference type="EMBL" id="SHF03836.1"/>
    </source>
</evidence>
<proteinExistence type="inferred from homology"/>
<dbReference type="PANTHER" id="PTHR43340">
    <property type="entry name" value="HYPOXANTHINE-GUANINE PHOSPHORIBOSYLTRANSFERASE"/>
    <property type="match status" value="1"/>
</dbReference>
<keyword evidence="6 15" id="KW-0963">Cytoplasm</keyword>
<evidence type="ECO:0000256" key="15">
    <source>
        <dbReference type="RuleBase" id="RU364099"/>
    </source>
</evidence>
<gene>
    <name evidence="17" type="ORF">SAMN05444274_103320</name>
</gene>
<evidence type="ECO:0000256" key="4">
    <source>
        <dbReference type="ARBA" id="ARBA00008391"/>
    </source>
</evidence>
<dbReference type="InterPro" id="IPR005904">
    <property type="entry name" value="Hxn_phspho_trans"/>
</dbReference>
<dbReference type="GO" id="GO:0006166">
    <property type="term" value="P:purine ribonucleoside salvage"/>
    <property type="evidence" value="ECO:0007669"/>
    <property type="project" value="UniProtKB-KW"/>
</dbReference>
<keyword evidence="18" id="KW-1185">Reference proteome</keyword>
<dbReference type="EMBL" id="FQUM01000003">
    <property type="protein sequence ID" value="SHF03836.1"/>
    <property type="molecule type" value="Genomic_DNA"/>
</dbReference>
<comment type="catalytic activity">
    <reaction evidence="13">
        <text>GMP + diphosphate = guanine + 5-phospho-alpha-D-ribose 1-diphosphate</text>
        <dbReference type="Rhea" id="RHEA:25424"/>
        <dbReference type="ChEBI" id="CHEBI:16235"/>
        <dbReference type="ChEBI" id="CHEBI:33019"/>
        <dbReference type="ChEBI" id="CHEBI:58017"/>
        <dbReference type="ChEBI" id="CHEBI:58115"/>
        <dbReference type="EC" id="2.4.2.8"/>
    </reaction>
    <physiologicalReaction direction="right-to-left" evidence="13">
        <dbReference type="Rhea" id="RHEA:25426"/>
    </physiologicalReaction>
</comment>
<reference evidence="17 18" key="1">
    <citation type="submission" date="2016-11" db="EMBL/GenBank/DDBJ databases">
        <authorList>
            <person name="Jaros S."/>
            <person name="Januszkiewicz K."/>
            <person name="Wedrychowicz H."/>
        </authorList>
    </citation>
    <scope>NUCLEOTIDE SEQUENCE [LARGE SCALE GENOMIC DNA]</scope>
    <source>
        <strain evidence="17 18">DSM 26910</strain>
    </source>
</reference>
<dbReference type="AlphaFoldDB" id="A0A1M4YEF2"/>
<keyword evidence="7 15" id="KW-0328">Glycosyltransferase</keyword>
<dbReference type="GO" id="GO:0004422">
    <property type="term" value="F:hypoxanthine phosphoribosyltransferase activity"/>
    <property type="evidence" value="ECO:0007669"/>
    <property type="project" value="InterPro"/>
</dbReference>
<dbReference type="GO" id="GO:0052657">
    <property type="term" value="F:guanine phosphoribosyltransferase activity"/>
    <property type="evidence" value="ECO:0007669"/>
    <property type="project" value="RHEA"/>
</dbReference>
<evidence type="ECO:0000256" key="12">
    <source>
        <dbReference type="ARBA" id="ARBA00022842"/>
    </source>
</evidence>
<comment type="cofactor">
    <cofactor evidence="1 15">
        <name>Mg(2+)</name>
        <dbReference type="ChEBI" id="CHEBI:18420"/>
    </cofactor>
</comment>
<dbReference type="GO" id="GO:0000166">
    <property type="term" value="F:nucleotide binding"/>
    <property type="evidence" value="ECO:0007669"/>
    <property type="project" value="UniProtKB-KW"/>
</dbReference>
<evidence type="ECO:0000256" key="8">
    <source>
        <dbReference type="ARBA" id="ARBA00022679"/>
    </source>
</evidence>
<dbReference type="Gene3D" id="3.40.50.2020">
    <property type="match status" value="1"/>
</dbReference>
<dbReference type="InterPro" id="IPR000836">
    <property type="entry name" value="PRTase_dom"/>
</dbReference>
<keyword evidence="10 15" id="KW-0660">Purine salvage</keyword>
<evidence type="ECO:0000256" key="13">
    <source>
        <dbReference type="ARBA" id="ARBA00048811"/>
    </source>
</evidence>
<keyword evidence="12 15" id="KW-0460">Magnesium</keyword>